<dbReference type="Pfam" id="PF01844">
    <property type="entry name" value="HNH"/>
    <property type="match status" value="1"/>
</dbReference>
<dbReference type="CDD" id="cd00085">
    <property type="entry name" value="HNHc"/>
    <property type="match status" value="1"/>
</dbReference>
<dbReference type="GO" id="GO:0003676">
    <property type="term" value="F:nucleic acid binding"/>
    <property type="evidence" value="ECO:0007669"/>
    <property type="project" value="InterPro"/>
</dbReference>
<dbReference type="PANTHER" id="PTHR33877:SF1">
    <property type="entry name" value="TYPE IV METHYL-DIRECTED RESTRICTION ENZYME ECOKMCRA"/>
    <property type="match status" value="1"/>
</dbReference>
<feature type="domain" description="HNH nuclease" evidence="1">
    <location>
        <begin position="229"/>
        <end position="287"/>
    </location>
</feature>
<protein>
    <submittedName>
        <fullName evidence="2">HNH endonuclease</fullName>
    </submittedName>
</protein>
<dbReference type="GO" id="GO:0008270">
    <property type="term" value="F:zinc ion binding"/>
    <property type="evidence" value="ECO:0007669"/>
    <property type="project" value="InterPro"/>
</dbReference>
<keyword evidence="2" id="KW-0255">Endonuclease</keyword>
<dbReference type="EMBL" id="UGRU01000001">
    <property type="protein sequence ID" value="SUA41157.1"/>
    <property type="molecule type" value="Genomic_DNA"/>
</dbReference>
<evidence type="ECO:0000313" key="3">
    <source>
        <dbReference type="Proteomes" id="UP000255082"/>
    </source>
</evidence>
<dbReference type="InterPro" id="IPR052892">
    <property type="entry name" value="NA-targeting_endonuclease"/>
</dbReference>
<reference evidence="2 3" key="1">
    <citation type="submission" date="2018-06" db="EMBL/GenBank/DDBJ databases">
        <authorList>
            <consortium name="Pathogen Informatics"/>
            <person name="Doyle S."/>
        </authorList>
    </citation>
    <scope>NUCLEOTIDE SEQUENCE [LARGE SCALE GENOMIC DNA]</scope>
    <source>
        <strain evidence="2 3">NCTC13184</strain>
    </source>
</reference>
<evidence type="ECO:0000313" key="2">
    <source>
        <dbReference type="EMBL" id="SUA41157.1"/>
    </source>
</evidence>
<dbReference type="PANTHER" id="PTHR33877">
    <property type="entry name" value="SLL1193 PROTEIN"/>
    <property type="match status" value="1"/>
</dbReference>
<dbReference type="Gene3D" id="1.10.30.50">
    <property type="match status" value="1"/>
</dbReference>
<dbReference type="OrthoDB" id="5244068at2"/>
<gene>
    <name evidence="2" type="ORF">NCTC13184_00490</name>
</gene>
<keyword evidence="2" id="KW-0378">Hydrolase</keyword>
<keyword evidence="2" id="KW-0540">Nuclease</keyword>
<name>A0A378WK81_9NOCA</name>
<dbReference type="Proteomes" id="UP000255082">
    <property type="component" value="Unassembled WGS sequence"/>
</dbReference>
<dbReference type="GO" id="GO:0004519">
    <property type="term" value="F:endonuclease activity"/>
    <property type="evidence" value="ECO:0007669"/>
    <property type="project" value="UniProtKB-KW"/>
</dbReference>
<dbReference type="SMART" id="SM00507">
    <property type="entry name" value="HNHc"/>
    <property type="match status" value="1"/>
</dbReference>
<sequence length="311" mass="36601">MVREQEWGPKRESERVEIKFYGTYYFVQTVNAAVQTGSFGYSFGDHFNEGLIAYVEPFRRWSALHVFLEYMIDTILVEDLDRAMRAHYVRKSRCSRPEYCYSDPAWMLGTSLMKSHGYDVRVITDELDKWVEHGTGGCCRDTSYDPSDQPDWDLWEEVSPDDYYRLVDQLAEECFYVLFANRSFLRRFHECIADHIRMIDIVDADSEESRFLRETPNGAAVRRAAIPEWVKRAAFFRERGRCAFCERDLGGSHSPMNRCQYDHMVPISHGGLNDVSNIQLLCEDCNNRKGAQIMETSRIYERWYPTDRRRS</sequence>
<dbReference type="RefSeq" id="WP_084491769.1">
    <property type="nucleotide sequence ID" value="NZ_JAJFOE010000001.1"/>
</dbReference>
<organism evidence="2 3">
    <name type="scientific">Nocardia africana</name>
    <dbReference type="NCBI Taxonomy" id="134964"/>
    <lineage>
        <taxon>Bacteria</taxon>
        <taxon>Bacillati</taxon>
        <taxon>Actinomycetota</taxon>
        <taxon>Actinomycetes</taxon>
        <taxon>Mycobacteriales</taxon>
        <taxon>Nocardiaceae</taxon>
        <taxon>Nocardia</taxon>
    </lineage>
</organism>
<accession>A0A378WK81</accession>
<proteinExistence type="predicted"/>
<evidence type="ECO:0000259" key="1">
    <source>
        <dbReference type="SMART" id="SM00507"/>
    </source>
</evidence>
<dbReference type="InterPro" id="IPR003615">
    <property type="entry name" value="HNH_nuc"/>
</dbReference>
<dbReference type="InterPro" id="IPR002711">
    <property type="entry name" value="HNH"/>
</dbReference>
<dbReference type="AlphaFoldDB" id="A0A378WK81"/>